<reference evidence="2 3" key="1">
    <citation type="submission" date="2019-08" db="EMBL/GenBank/DDBJ databases">
        <title>Complete genome sequence of Candidatus Uab amorphum.</title>
        <authorList>
            <person name="Shiratori T."/>
            <person name="Suzuki S."/>
            <person name="Kakizawa Y."/>
            <person name="Ishida K."/>
        </authorList>
    </citation>
    <scope>NUCLEOTIDE SEQUENCE [LARGE SCALE GENOMIC DNA]</scope>
    <source>
        <strain evidence="2 3">SRT547</strain>
    </source>
</reference>
<dbReference type="InterPro" id="IPR053537">
    <property type="entry name" value="DNA-guanine_TGase"/>
</dbReference>
<dbReference type="GO" id="GO:0006400">
    <property type="term" value="P:tRNA modification"/>
    <property type="evidence" value="ECO:0007669"/>
    <property type="project" value="InterPro"/>
</dbReference>
<dbReference type="OrthoDB" id="233198at2"/>
<organism evidence="2 3">
    <name type="scientific">Uabimicrobium amorphum</name>
    <dbReference type="NCBI Taxonomy" id="2596890"/>
    <lineage>
        <taxon>Bacteria</taxon>
        <taxon>Pseudomonadati</taxon>
        <taxon>Planctomycetota</taxon>
        <taxon>Candidatus Uabimicrobiia</taxon>
        <taxon>Candidatus Uabimicrobiales</taxon>
        <taxon>Candidatus Uabimicrobiaceae</taxon>
        <taxon>Candidatus Uabimicrobium</taxon>
    </lineage>
</organism>
<evidence type="ECO:0000313" key="3">
    <source>
        <dbReference type="Proteomes" id="UP000326354"/>
    </source>
</evidence>
<dbReference type="AlphaFoldDB" id="A0A5S9F5R5"/>
<dbReference type="EMBL" id="AP019860">
    <property type="protein sequence ID" value="BBM87126.1"/>
    <property type="molecule type" value="Genomic_DNA"/>
</dbReference>
<accession>A0A5S9F5R5</accession>
<evidence type="ECO:0000259" key="1">
    <source>
        <dbReference type="Pfam" id="PF21818"/>
    </source>
</evidence>
<dbReference type="NCBIfam" id="NF041059">
    <property type="entry name" value="DpdA"/>
    <property type="match status" value="1"/>
</dbReference>
<dbReference type="Gene3D" id="3.20.20.105">
    <property type="entry name" value="Queuine tRNA-ribosyltransferase-like"/>
    <property type="match status" value="1"/>
</dbReference>
<proteinExistence type="predicted"/>
<dbReference type="RefSeq" id="WP_151971154.1">
    <property type="nucleotide sequence ID" value="NZ_AP019860.1"/>
</dbReference>
<sequence>MQKDLPKLLVITSCTGKKASKPDNQLVQEDFKQPELLKSKTEKLDNYKCTAENMYTGEQHIRLMKGIKKLREKQANVDLWIVSAGYGFIGSNKEIVPYECTFDTMKAKEIDEWSKLLKIPKDFRSVLGKYDLGIVLLGKKYLRSLQIEKNEQFSIPLIFFCSQEKQLNGSNGTIYPTSIQEAKDFHCGLVGLKGEIFKRFAQHVCQKTNILNTLKKQPKEIVTILNTMRKANNSQHKKDKDLGNLPKGYKLSEKCPFELRLGLPTDYKPPKRVEIAYTPRKDAKMLYFIPEWDDRVDPRYDFINDFHYSELFGLQHDSYRDDYYSHELMKQYNYDGILVSKVTIEESKKKKQLVESLGIHAYLRCPKEVPVMGDCGAFGYLNEYNPPYTTEEIIDYYERLDFNYGVTIDHLIVPSVCQRKTYWVENKNGNYEPISKDKFESISKDKKYRVVKSPPKSSDLFDNRLCTYQKTEFDFSEAKRRWQITLDHGKEFINLYKQKKYNFKPIAACQGWDADSYTKMFEEYQQLGYSYIALGSLVRSQTETIIEILTSIDKIRKPETRIHLFGIGRLDAISNFINLGVYSCDSASQLRRAWLSARDNFWSTYDKRYSAIRVPQAKIGNPRIKKMLEQERGCLQEFVKLEKAALKALRNFDQGSLSLEETLKYVLEYDQFVGDNREKHERLYEELLRDCPWKTTNNSICEKNGIEVAIFRGNNRNRRRGFHNTHVFFQEFKQATQ</sequence>
<dbReference type="InterPro" id="IPR036511">
    <property type="entry name" value="TGT-like_sf"/>
</dbReference>
<dbReference type="Proteomes" id="UP000326354">
    <property type="component" value="Chromosome"/>
</dbReference>
<dbReference type="Pfam" id="PF21818">
    <property type="entry name" value="DUF6884"/>
    <property type="match status" value="1"/>
</dbReference>
<protein>
    <recommendedName>
        <fullName evidence="1">DUF6884 domain-containing protein</fullName>
    </recommendedName>
</protein>
<dbReference type="SUPFAM" id="SSF51713">
    <property type="entry name" value="tRNA-guanine transglycosylase"/>
    <property type="match status" value="2"/>
</dbReference>
<name>A0A5S9F5R5_UABAM</name>
<dbReference type="KEGG" id="uam:UABAM_05529"/>
<gene>
    <name evidence="2" type="ORF">UABAM_05529</name>
</gene>
<evidence type="ECO:0000313" key="2">
    <source>
        <dbReference type="EMBL" id="BBM87126.1"/>
    </source>
</evidence>
<feature type="domain" description="DUF6884" evidence="1">
    <location>
        <begin position="43"/>
        <end position="157"/>
    </location>
</feature>
<dbReference type="InterPro" id="IPR049251">
    <property type="entry name" value="DUF6884"/>
</dbReference>
<keyword evidence="3" id="KW-1185">Reference proteome</keyword>